<reference evidence="2" key="1">
    <citation type="submission" date="2022-11" db="EMBL/GenBank/DDBJ databases">
        <authorList>
            <person name="Morgan W.R."/>
            <person name="Tartar A."/>
        </authorList>
    </citation>
    <scope>NUCLEOTIDE SEQUENCE</scope>
    <source>
        <strain evidence="2">ARSEF 373</strain>
    </source>
</reference>
<reference evidence="2" key="2">
    <citation type="journal article" date="2023" name="Microbiol Resour">
        <title>Decontamination and Annotation of the Draft Genome Sequence of the Oomycete Lagenidium giganteum ARSEF 373.</title>
        <authorList>
            <person name="Morgan W.R."/>
            <person name="Tartar A."/>
        </authorList>
    </citation>
    <scope>NUCLEOTIDE SEQUENCE</scope>
    <source>
        <strain evidence="2">ARSEF 373</strain>
    </source>
</reference>
<comment type="caution">
    <text evidence="2">The sequence shown here is derived from an EMBL/GenBank/DDBJ whole genome shotgun (WGS) entry which is preliminary data.</text>
</comment>
<feature type="region of interest" description="Disordered" evidence="1">
    <location>
        <begin position="173"/>
        <end position="199"/>
    </location>
</feature>
<protein>
    <submittedName>
        <fullName evidence="2">Uncharacterized protein</fullName>
    </submittedName>
</protein>
<dbReference type="AlphaFoldDB" id="A0AAV2YGP1"/>
<dbReference type="Proteomes" id="UP001146120">
    <property type="component" value="Unassembled WGS sequence"/>
</dbReference>
<keyword evidence="3" id="KW-1185">Reference proteome</keyword>
<gene>
    <name evidence="2" type="ORF">N0F65_001072</name>
</gene>
<proteinExistence type="predicted"/>
<evidence type="ECO:0000256" key="1">
    <source>
        <dbReference type="SAM" id="MobiDB-lite"/>
    </source>
</evidence>
<dbReference type="EMBL" id="DAKRPA010000262">
    <property type="protein sequence ID" value="DAZ94222.1"/>
    <property type="molecule type" value="Genomic_DNA"/>
</dbReference>
<name>A0AAV2YGP1_9STRA</name>
<feature type="compositionally biased region" description="Polar residues" evidence="1">
    <location>
        <begin position="188"/>
        <end position="199"/>
    </location>
</feature>
<evidence type="ECO:0000313" key="3">
    <source>
        <dbReference type="Proteomes" id="UP001146120"/>
    </source>
</evidence>
<evidence type="ECO:0000313" key="2">
    <source>
        <dbReference type="EMBL" id="DAZ94222.1"/>
    </source>
</evidence>
<sequence length="199" mass="23762">MIAREAIIRRVRQSQVQGHKRGSLWSHHKCERLNRAKCAEDMVRPEVTRGLRNGNQRIHHDPAEGSVMNNHVPDIPLFFEDNLHIDMQDVNVEQRVLHYFKTARQLTERSRFTAIFSDLEEERECCQILMQSLEPRALRDEVERVVWYQQKHDRRDERALFTLVFERALKQEKSLRRRRESRAKPQTVKDSNQGQKRAT</sequence>
<organism evidence="2 3">
    <name type="scientific">Lagenidium giganteum</name>
    <dbReference type="NCBI Taxonomy" id="4803"/>
    <lineage>
        <taxon>Eukaryota</taxon>
        <taxon>Sar</taxon>
        <taxon>Stramenopiles</taxon>
        <taxon>Oomycota</taxon>
        <taxon>Peronosporomycetes</taxon>
        <taxon>Pythiales</taxon>
        <taxon>Pythiaceae</taxon>
    </lineage>
</organism>
<accession>A0AAV2YGP1</accession>